<sequence length="242" mass="28233">MLQISRNVFTVPTSHIYFDDKTKKGRFEAKIAHYTHRTRPSRQLQKKQTIHVLLQHDASIFLNQIPEEISEILFTHVIEQYKTDTISDVSIEQLRQFQRFYNENHHSKDKLNRTEFNKLLLLCEKKGLVLTKIENSLGETICYRVHIVDGHNVLLHYVVSAANLQLNIVEQANLLLCWENLKLFKNLGYKTYDFGGLDQDGQLLRCGHIFGGEEVTVFSGYIANSFPLKVFAKLKNWRKKVN</sequence>
<evidence type="ECO:0000313" key="1">
    <source>
        <dbReference type="EMBL" id="KGR91623.1"/>
    </source>
</evidence>
<protein>
    <recommendedName>
        <fullName evidence="3">BioF2-like acetyltransferase domain-containing protein</fullName>
    </recommendedName>
</protein>
<dbReference type="OrthoDB" id="5622654at2"/>
<dbReference type="Proteomes" id="UP000030595">
    <property type="component" value="Unassembled WGS sequence"/>
</dbReference>
<comment type="caution">
    <text evidence="1">The sequence shown here is derived from an EMBL/GenBank/DDBJ whole genome shotgun (WGS) entry which is preliminary data.</text>
</comment>
<dbReference type="AlphaFoldDB" id="A0A0A3J8W5"/>
<dbReference type="SUPFAM" id="SSF55729">
    <property type="entry name" value="Acyl-CoA N-acyltransferases (Nat)"/>
    <property type="match status" value="1"/>
</dbReference>
<accession>A0A0A3J8W5</accession>
<gene>
    <name evidence="1" type="ORF">CD30_04770</name>
</gene>
<dbReference type="InterPro" id="IPR016181">
    <property type="entry name" value="Acyl_CoA_acyltransferase"/>
</dbReference>
<name>A0A0A3J8W5_9BACL</name>
<keyword evidence="2" id="KW-1185">Reference proteome</keyword>
<dbReference type="Gene3D" id="3.40.630.30">
    <property type="match status" value="1"/>
</dbReference>
<dbReference type="RefSeq" id="WP_036173064.1">
    <property type="nucleotide sequence ID" value="NZ_AVCZ01000005.1"/>
</dbReference>
<evidence type="ECO:0000313" key="2">
    <source>
        <dbReference type="Proteomes" id="UP000030595"/>
    </source>
</evidence>
<dbReference type="EMBL" id="JPVQ01000005">
    <property type="protein sequence ID" value="KGR91623.1"/>
    <property type="molecule type" value="Genomic_DNA"/>
</dbReference>
<reference evidence="1 2" key="1">
    <citation type="submission" date="2014-02" db="EMBL/GenBank/DDBJ databases">
        <title>Draft genome sequence of Lysinibacillus massiliensis CCUG 49529.</title>
        <authorList>
            <person name="Zhang F."/>
            <person name="Wang G."/>
            <person name="Zhang L."/>
        </authorList>
    </citation>
    <scope>NUCLEOTIDE SEQUENCE [LARGE SCALE GENOMIC DNA]</scope>
    <source>
        <strain evidence="1 2">CCUG 49529</strain>
    </source>
</reference>
<proteinExistence type="predicted"/>
<organism evidence="1 2">
    <name type="scientific">Ureibacillus massiliensis 4400831 = CIP 108448 = CCUG 49529</name>
    <dbReference type="NCBI Taxonomy" id="1211035"/>
    <lineage>
        <taxon>Bacteria</taxon>
        <taxon>Bacillati</taxon>
        <taxon>Bacillota</taxon>
        <taxon>Bacilli</taxon>
        <taxon>Bacillales</taxon>
        <taxon>Caryophanaceae</taxon>
        <taxon>Ureibacillus</taxon>
    </lineage>
</organism>
<evidence type="ECO:0008006" key="3">
    <source>
        <dbReference type="Google" id="ProtNLM"/>
    </source>
</evidence>
<dbReference type="eggNOG" id="ENOG5032DHZ">
    <property type="taxonomic scope" value="Bacteria"/>
</dbReference>